<evidence type="ECO:0000256" key="6">
    <source>
        <dbReference type="ARBA" id="ARBA00023027"/>
    </source>
</evidence>
<dbReference type="PANTHER" id="PTHR42938:SF47">
    <property type="entry name" value="HYDROXYPYRUVATE REDUCTASE"/>
    <property type="match status" value="1"/>
</dbReference>
<dbReference type="SUPFAM" id="SSF52283">
    <property type="entry name" value="Formate/glycerate dehydrogenase catalytic domain-like"/>
    <property type="match status" value="1"/>
</dbReference>
<dbReference type="InterPro" id="IPR006236">
    <property type="entry name" value="PGDH"/>
</dbReference>
<dbReference type="SUPFAM" id="SSF55021">
    <property type="entry name" value="ACT-like"/>
    <property type="match status" value="1"/>
</dbReference>
<dbReference type="Pfam" id="PF01842">
    <property type="entry name" value="ACT"/>
    <property type="match status" value="1"/>
</dbReference>
<dbReference type="OrthoDB" id="9793626at2"/>
<evidence type="ECO:0000313" key="11">
    <source>
        <dbReference type="EMBL" id="APG24982.1"/>
    </source>
</evidence>
<dbReference type="Pfam" id="PF00389">
    <property type="entry name" value="2-Hacid_dh"/>
    <property type="match status" value="1"/>
</dbReference>
<dbReference type="GO" id="GO:0051287">
    <property type="term" value="F:NAD binding"/>
    <property type="evidence" value="ECO:0007669"/>
    <property type="project" value="UniProtKB-UniRule"/>
</dbReference>
<evidence type="ECO:0000256" key="5">
    <source>
        <dbReference type="ARBA" id="ARBA00023002"/>
    </source>
</evidence>
<dbReference type="EC" id="1.1.1.95" evidence="9"/>
<dbReference type="PANTHER" id="PTHR42938">
    <property type="entry name" value="FORMATE DEHYDROGENASE 1"/>
    <property type="match status" value="1"/>
</dbReference>
<dbReference type="KEGG" id="pace:A6070_02040"/>
<evidence type="ECO:0000256" key="2">
    <source>
        <dbReference type="ARBA" id="ARBA00005216"/>
    </source>
</evidence>
<organism evidence="11 12">
    <name type="scientific">Syntrophotalea acetylenica</name>
    <name type="common">Pelobacter acetylenicus</name>
    <dbReference type="NCBI Taxonomy" id="29542"/>
    <lineage>
        <taxon>Bacteria</taxon>
        <taxon>Pseudomonadati</taxon>
        <taxon>Thermodesulfobacteriota</taxon>
        <taxon>Desulfuromonadia</taxon>
        <taxon>Desulfuromonadales</taxon>
        <taxon>Syntrophotaleaceae</taxon>
        <taxon>Syntrophotalea</taxon>
    </lineage>
</organism>
<dbReference type="InterPro" id="IPR006139">
    <property type="entry name" value="D-isomer_2_OHA_DH_cat_dom"/>
</dbReference>
<dbReference type="STRING" id="29542.A6070_02040"/>
<keyword evidence="12" id="KW-1185">Reference proteome</keyword>
<evidence type="ECO:0000256" key="8">
    <source>
        <dbReference type="ARBA" id="ARBA00048731"/>
    </source>
</evidence>
<keyword evidence="9" id="KW-0028">Amino-acid biosynthesis</keyword>
<evidence type="ECO:0000256" key="1">
    <source>
        <dbReference type="ARBA" id="ARBA00003800"/>
    </source>
</evidence>
<dbReference type="PROSITE" id="PS51671">
    <property type="entry name" value="ACT"/>
    <property type="match status" value="1"/>
</dbReference>
<dbReference type="Pfam" id="PF19304">
    <property type="entry name" value="PGDH_inter"/>
    <property type="match status" value="1"/>
</dbReference>
<dbReference type="InterPro" id="IPR006140">
    <property type="entry name" value="D-isomer_DH_NAD-bd"/>
</dbReference>
<dbReference type="EMBL" id="CP015518">
    <property type="protein sequence ID" value="APG24982.1"/>
    <property type="molecule type" value="Genomic_DNA"/>
</dbReference>
<dbReference type="InterPro" id="IPR045626">
    <property type="entry name" value="PGDH_ASB_dom"/>
</dbReference>
<comment type="similarity">
    <text evidence="3 9">Belongs to the D-isomer specific 2-hydroxyacid dehydrogenase family.</text>
</comment>
<keyword evidence="6 9" id="KW-0520">NAD</keyword>
<dbReference type="FunFam" id="3.30.70.260:FF:000008">
    <property type="entry name" value="D-3-phosphoglycerate dehydrogenase, chloroplastic"/>
    <property type="match status" value="1"/>
</dbReference>
<dbReference type="GO" id="GO:0006564">
    <property type="term" value="P:L-serine biosynthetic process"/>
    <property type="evidence" value="ECO:0007669"/>
    <property type="project" value="UniProtKB-UniRule"/>
</dbReference>
<dbReference type="AlphaFoldDB" id="A0A1L3GGA1"/>
<dbReference type="CDD" id="cd12173">
    <property type="entry name" value="PGDH_4"/>
    <property type="match status" value="1"/>
</dbReference>
<dbReference type="NCBIfam" id="TIGR01327">
    <property type="entry name" value="PGDH"/>
    <property type="match status" value="1"/>
</dbReference>
<dbReference type="Proteomes" id="UP000182264">
    <property type="component" value="Chromosome"/>
</dbReference>
<comment type="catalytic activity">
    <reaction evidence="7">
        <text>(R)-2-hydroxyglutarate + NAD(+) = 2-oxoglutarate + NADH + H(+)</text>
        <dbReference type="Rhea" id="RHEA:49612"/>
        <dbReference type="ChEBI" id="CHEBI:15378"/>
        <dbReference type="ChEBI" id="CHEBI:15801"/>
        <dbReference type="ChEBI" id="CHEBI:16810"/>
        <dbReference type="ChEBI" id="CHEBI:57540"/>
        <dbReference type="ChEBI" id="CHEBI:57945"/>
        <dbReference type="EC" id="1.1.1.399"/>
    </reaction>
</comment>
<feature type="domain" description="ACT" evidence="10">
    <location>
        <begin position="455"/>
        <end position="534"/>
    </location>
</feature>
<dbReference type="InterPro" id="IPR029753">
    <property type="entry name" value="D-isomer_DH_CS"/>
</dbReference>
<dbReference type="Gene3D" id="3.30.70.260">
    <property type="match status" value="1"/>
</dbReference>
<evidence type="ECO:0000256" key="4">
    <source>
        <dbReference type="ARBA" id="ARBA00021582"/>
    </source>
</evidence>
<accession>A0A1L3GGA1</accession>
<dbReference type="PROSITE" id="PS00671">
    <property type="entry name" value="D_2_HYDROXYACID_DH_3"/>
    <property type="match status" value="1"/>
</dbReference>
<reference evidence="11 12" key="1">
    <citation type="journal article" date="2017" name="Genome Announc.">
        <title>Complete Genome Sequences of Two Acetylene-Fermenting Pelobacter acetylenicus Strains.</title>
        <authorList>
            <person name="Sutton J.M."/>
            <person name="Baesman S.M."/>
            <person name="Fierst J.L."/>
            <person name="Poret-Peterson A.T."/>
            <person name="Oremland R.S."/>
            <person name="Dunlap D.S."/>
            <person name="Akob D.M."/>
        </authorList>
    </citation>
    <scope>NUCLEOTIDE SEQUENCE [LARGE SCALE GENOMIC DNA]</scope>
    <source>
        <strain evidence="11 12">DSM 3247</strain>
    </source>
</reference>
<dbReference type="CDD" id="cd04902">
    <property type="entry name" value="ACT_3PGDH-xct"/>
    <property type="match status" value="1"/>
</dbReference>
<dbReference type="SUPFAM" id="SSF51735">
    <property type="entry name" value="NAD(P)-binding Rossmann-fold domains"/>
    <property type="match status" value="1"/>
</dbReference>
<keyword evidence="9" id="KW-0718">Serine biosynthesis</keyword>
<keyword evidence="5 9" id="KW-0560">Oxidoreductase</keyword>
<comment type="function">
    <text evidence="1">Catalyzes the reversible oxidation of 3-phospho-D-glycerate to 3-phosphonooxypyruvate, the first step of the phosphorylated L-serine biosynthesis pathway. Also catalyzes the reversible oxidation of 2-hydroxyglutarate to 2-oxoglutarate.</text>
</comment>
<dbReference type="InterPro" id="IPR002912">
    <property type="entry name" value="ACT_dom"/>
</dbReference>
<dbReference type="Pfam" id="PF02826">
    <property type="entry name" value="2-Hacid_dh_C"/>
    <property type="match status" value="1"/>
</dbReference>
<sequence length="534" mass="58083">MKILVAEKVAKEGLLILEKDPLVELDVKTDLSREELLRIIDSYEGLVIRSATKADRELLEAGKNLKVVARAGVGLDNVDLKAASERGIIVCNAPFGNINSVVEHAMALILATCRKLVKADTSIKGGAWNRSIKAMELKGKVAGVIGLNKIGGGVVTRLKAFDCEVIGCDPYISEKRVQDLGIRLVSLEELIRSSDVITVHVPLNDETRNLIAAPQLQQMKDGVILVNTARGGIINEQDLLAALESGKVGAACVDVWSEEPPQSEHLKKLVAHERMLAIPHLGASSAEAQINVSIDVARDIVRFANEQPMEYAANIPRFDSSLMGQMRPFLRLVNIMADFVSQLADSNLNKVTFTYQGSVAEYDCSPITVCGMAALLNNKVEQDVNMVNAALIAENMGIAVEEVKNPAPAAFANTVTIDIEGPGMRRTIVGTHFEGQPRVVRLRDYQVDFAPEEHMLVITYQDRPGMIGKIGQVLGEHDINIAAMNLGRQQKRGEAMVILSLDSPVPSNVVDEIGSVIVASFIKYLHVLKARPEQ</sequence>
<evidence type="ECO:0000256" key="3">
    <source>
        <dbReference type="ARBA" id="ARBA00005854"/>
    </source>
</evidence>
<evidence type="ECO:0000259" key="10">
    <source>
        <dbReference type="PROSITE" id="PS51671"/>
    </source>
</evidence>
<dbReference type="GO" id="GO:0004617">
    <property type="term" value="F:phosphoglycerate dehydrogenase activity"/>
    <property type="evidence" value="ECO:0007669"/>
    <property type="project" value="UniProtKB-UniRule"/>
</dbReference>
<dbReference type="InterPro" id="IPR036291">
    <property type="entry name" value="NAD(P)-bd_dom_sf"/>
</dbReference>
<protein>
    <recommendedName>
        <fullName evidence="4 9">D-3-phosphoglycerate dehydrogenase</fullName>
        <ecNumber evidence="9">1.1.1.95</ecNumber>
    </recommendedName>
</protein>
<name>A0A1L3GGA1_SYNAC</name>
<evidence type="ECO:0000256" key="9">
    <source>
        <dbReference type="RuleBase" id="RU363003"/>
    </source>
</evidence>
<dbReference type="SUPFAM" id="SSF143548">
    <property type="entry name" value="Serine metabolism enzymes domain"/>
    <property type="match status" value="1"/>
</dbReference>
<evidence type="ECO:0000256" key="7">
    <source>
        <dbReference type="ARBA" id="ARBA00048126"/>
    </source>
</evidence>
<dbReference type="InterPro" id="IPR045865">
    <property type="entry name" value="ACT-like_dom_sf"/>
</dbReference>
<dbReference type="InterPro" id="IPR029009">
    <property type="entry name" value="ASB_dom_sf"/>
</dbReference>
<gene>
    <name evidence="11" type="ORF">A7E75_08080</name>
</gene>
<dbReference type="Gene3D" id="3.30.1330.90">
    <property type="entry name" value="D-3-phosphoglycerate dehydrogenase, domain 3"/>
    <property type="match status" value="1"/>
</dbReference>
<proteinExistence type="inferred from homology"/>
<dbReference type="UniPathway" id="UPA00135">
    <property type="reaction ID" value="UER00196"/>
</dbReference>
<evidence type="ECO:0000313" key="12">
    <source>
        <dbReference type="Proteomes" id="UP000182264"/>
    </source>
</evidence>
<comment type="pathway">
    <text evidence="2 9">Amino-acid biosynthesis; L-serine biosynthesis; L-serine from 3-phospho-D-glycerate: step 1/3.</text>
</comment>
<dbReference type="RefSeq" id="WP_072286830.1">
    <property type="nucleotide sequence ID" value="NZ_CP015455.1"/>
</dbReference>
<dbReference type="Gene3D" id="3.40.50.720">
    <property type="entry name" value="NAD(P)-binding Rossmann-like Domain"/>
    <property type="match status" value="2"/>
</dbReference>
<comment type="catalytic activity">
    <reaction evidence="8 9">
        <text>(2R)-3-phosphoglycerate + NAD(+) = 3-phosphooxypyruvate + NADH + H(+)</text>
        <dbReference type="Rhea" id="RHEA:12641"/>
        <dbReference type="ChEBI" id="CHEBI:15378"/>
        <dbReference type="ChEBI" id="CHEBI:18110"/>
        <dbReference type="ChEBI" id="CHEBI:57540"/>
        <dbReference type="ChEBI" id="CHEBI:57945"/>
        <dbReference type="ChEBI" id="CHEBI:58272"/>
        <dbReference type="EC" id="1.1.1.95"/>
    </reaction>
</comment>